<evidence type="ECO:0000256" key="1">
    <source>
        <dbReference type="SAM" id="MobiDB-lite"/>
    </source>
</evidence>
<feature type="compositionally biased region" description="Basic and acidic residues" evidence="1">
    <location>
        <begin position="449"/>
        <end position="463"/>
    </location>
</feature>
<comment type="caution">
    <text evidence="2">The sequence shown here is derived from an EMBL/GenBank/DDBJ whole genome shotgun (WGS) entry which is preliminary data.</text>
</comment>
<sequence>MPLASTKATTSIEPQVSPQPPSRTSLSAAPKAPPAAYTEPRASTEKPVDQSSNATTAATKQFTKTHVRFPSGPTEDGFDIYIPPAPGAPKAVPISTSDTRLNATTMPATPGDPSGEVSTTKKLTVASAAPSLGDGEQCALSAPTTVSTTKAVVSTSAPIPRQDPLTARSQATIAGRSARIAAPSGEDAGPVPATLATVVSQGPVPKDTPAVAPLVSKPSEHTSTTNEKPIEVSRINHCLERPCSEEALALQAVPQARTGITPLRIGERTNAVAKLPEVILRDRPKFGPLLEPYFEYRVKQKIWPESGTEQDATTLTVGFSSTVLETANRQAEELFARVKHQYLFSFPVQDQQSSSGHTDEGCLELVVPPEVAVLHPAAKFTPFLSKTLYILRLYKLTEVPVEDLDEQDKNECDIEEEVIGDEEPSASAGDESSSDDSDNDASDMESDPDEGKYNKKRQAKEALKGSPRPKRRKTTWTSPKPTPPHRRSNKPAPPKRVIRQHHQIPCPEIYTCVHWANSAACNLQIEIIDAKTPLSQAGRESNAARLRQKLMALANKEGEERYWRNEFVIGLGGDKMEIIVEQVGVCGPRNV</sequence>
<reference evidence="2 3" key="1">
    <citation type="submission" date="2024-02" db="EMBL/GenBank/DDBJ databases">
        <title>De novo assembly and annotation of 12 fungi associated with fruit tree decline syndrome in Ontario, Canada.</title>
        <authorList>
            <person name="Sulman M."/>
            <person name="Ellouze W."/>
            <person name="Ilyukhin E."/>
        </authorList>
    </citation>
    <scope>NUCLEOTIDE SEQUENCE [LARGE SCALE GENOMIC DNA]</scope>
    <source>
        <strain evidence="2 3">M42-189</strain>
    </source>
</reference>
<evidence type="ECO:0000313" key="3">
    <source>
        <dbReference type="Proteomes" id="UP001521785"/>
    </source>
</evidence>
<proteinExistence type="predicted"/>
<feature type="compositionally biased region" description="Polar residues" evidence="1">
    <location>
        <begin position="1"/>
        <end position="27"/>
    </location>
</feature>
<feature type="compositionally biased region" description="Acidic residues" evidence="1">
    <location>
        <begin position="432"/>
        <end position="448"/>
    </location>
</feature>
<dbReference type="EMBL" id="JAKJXO020000005">
    <property type="protein sequence ID" value="KAL1605093.1"/>
    <property type="molecule type" value="Genomic_DNA"/>
</dbReference>
<accession>A0ABR3RKX5</accession>
<organism evidence="2 3">
    <name type="scientific">Paraconiothyrium brasiliense</name>
    <dbReference type="NCBI Taxonomy" id="300254"/>
    <lineage>
        <taxon>Eukaryota</taxon>
        <taxon>Fungi</taxon>
        <taxon>Dikarya</taxon>
        <taxon>Ascomycota</taxon>
        <taxon>Pezizomycotina</taxon>
        <taxon>Dothideomycetes</taxon>
        <taxon>Pleosporomycetidae</taxon>
        <taxon>Pleosporales</taxon>
        <taxon>Massarineae</taxon>
        <taxon>Didymosphaeriaceae</taxon>
        <taxon>Paraconiothyrium</taxon>
    </lineage>
</organism>
<evidence type="ECO:0000313" key="2">
    <source>
        <dbReference type="EMBL" id="KAL1605093.1"/>
    </source>
</evidence>
<feature type="region of interest" description="Disordered" evidence="1">
    <location>
        <begin position="1"/>
        <end position="74"/>
    </location>
</feature>
<keyword evidence="3" id="KW-1185">Reference proteome</keyword>
<gene>
    <name evidence="2" type="ORF">SLS60_004636</name>
</gene>
<protein>
    <submittedName>
        <fullName evidence="2">Uncharacterized protein</fullName>
    </submittedName>
</protein>
<dbReference type="Proteomes" id="UP001521785">
    <property type="component" value="Unassembled WGS sequence"/>
</dbReference>
<name>A0ABR3RKX5_9PLEO</name>
<feature type="region of interest" description="Disordered" evidence="1">
    <location>
        <begin position="416"/>
        <end position="498"/>
    </location>
</feature>